<dbReference type="InterPro" id="IPR016195">
    <property type="entry name" value="Pol/histidinol_Pase-like"/>
</dbReference>
<name>A0A1M7JJZ7_RUMFL</name>
<dbReference type="InterPro" id="IPR003141">
    <property type="entry name" value="Pol/His_phosphatase_N"/>
</dbReference>
<evidence type="ECO:0000256" key="8">
    <source>
        <dbReference type="RuleBase" id="RU366003"/>
    </source>
</evidence>
<comment type="catalytic activity">
    <reaction evidence="7 8">
        <text>L-histidinol phosphate + H2O = L-histidinol + phosphate</text>
        <dbReference type="Rhea" id="RHEA:14465"/>
        <dbReference type="ChEBI" id="CHEBI:15377"/>
        <dbReference type="ChEBI" id="CHEBI:43474"/>
        <dbReference type="ChEBI" id="CHEBI:57699"/>
        <dbReference type="ChEBI" id="CHEBI:57980"/>
        <dbReference type="EC" id="3.1.3.15"/>
    </reaction>
</comment>
<evidence type="ECO:0000256" key="1">
    <source>
        <dbReference type="ARBA" id="ARBA00004970"/>
    </source>
</evidence>
<dbReference type="OrthoDB" id="9775255at2"/>
<keyword evidence="5 8" id="KW-0378">Hydrolase</keyword>
<dbReference type="GO" id="GO:0004401">
    <property type="term" value="F:histidinol-phosphatase activity"/>
    <property type="evidence" value="ECO:0007669"/>
    <property type="project" value="UniProtKB-UniRule"/>
</dbReference>
<comment type="similarity">
    <text evidence="2 8">Belongs to the PHP hydrolase family. HisK subfamily.</text>
</comment>
<dbReference type="EMBL" id="FRCT01000006">
    <property type="protein sequence ID" value="SHM53400.1"/>
    <property type="molecule type" value="Genomic_DNA"/>
</dbReference>
<reference evidence="10 11" key="1">
    <citation type="submission" date="2016-11" db="EMBL/GenBank/DDBJ databases">
        <authorList>
            <person name="Jaros S."/>
            <person name="Januszkiewicz K."/>
            <person name="Wedrychowicz H."/>
        </authorList>
    </citation>
    <scope>NUCLEOTIDE SEQUENCE [LARGE SCALE GENOMIC DNA]</scope>
    <source>
        <strain evidence="10 11">Y1</strain>
    </source>
</reference>
<proteinExistence type="inferred from homology"/>
<dbReference type="Proteomes" id="UP000184394">
    <property type="component" value="Unassembled WGS sequence"/>
</dbReference>
<evidence type="ECO:0000256" key="6">
    <source>
        <dbReference type="ARBA" id="ARBA00023102"/>
    </source>
</evidence>
<dbReference type="PANTHER" id="PTHR21039:SF0">
    <property type="entry name" value="HISTIDINOL-PHOSPHATASE"/>
    <property type="match status" value="1"/>
</dbReference>
<dbReference type="InterPro" id="IPR004013">
    <property type="entry name" value="PHP_dom"/>
</dbReference>
<dbReference type="SUPFAM" id="SSF89550">
    <property type="entry name" value="PHP domain-like"/>
    <property type="match status" value="1"/>
</dbReference>
<keyword evidence="6 8" id="KW-0368">Histidine biosynthesis</keyword>
<evidence type="ECO:0000256" key="2">
    <source>
        <dbReference type="ARBA" id="ARBA00009152"/>
    </source>
</evidence>
<organism evidence="10 11">
    <name type="scientific">Ruminococcus flavefaciens</name>
    <dbReference type="NCBI Taxonomy" id="1265"/>
    <lineage>
        <taxon>Bacteria</taxon>
        <taxon>Bacillati</taxon>
        <taxon>Bacillota</taxon>
        <taxon>Clostridia</taxon>
        <taxon>Eubacteriales</taxon>
        <taxon>Oscillospiraceae</taxon>
        <taxon>Ruminococcus</taxon>
    </lineage>
</organism>
<dbReference type="AlphaFoldDB" id="A0A1M7JJZ7"/>
<sequence length="284" mass="32345">MILTDCHTHTQFSVDSEADIDLCVQRAAELGLAAYAITDHCECNGWYKEEHYPEKERYLRESFDYAADFEGSVSAVTALKEKWAGKLNLICGVELGQILQDTDAAKIVNADKRVDFIIGSVHQVMGEQDFYFIDYEKMTMDEIYDLLERYFKEVYEVSKTDFFDVLGHLTYCLRYMKQRNDINADISRFDDIIAEIFRNLALNGKGIEINTSGLRQGFGDCFPNLKYTKMYRDMGGEIITVGSDSHTVEDIAANSADGIGVARAAGFSRIAYFKKRKPYFIDIT</sequence>
<gene>
    <name evidence="10" type="ORF">SAMN04487860_10658</name>
</gene>
<feature type="domain" description="Polymerase/histidinol phosphatase N-terminal" evidence="9">
    <location>
        <begin position="4"/>
        <end position="99"/>
    </location>
</feature>
<evidence type="ECO:0000256" key="3">
    <source>
        <dbReference type="ARBA" id="ARBA00013085"/>
    </source>
</evidence>
<dbReference type="NCBIfam" id="TIGR01856">
    <property type="entry name" value="hisJ_fam"/>
    <property type="match status" value="1"/>
</dbReference>
<evidence type="ECO:0000256" key="5">
    <source>
        <dbReference type="ARBA" id="ARBA00022801"/>
    </source>
</evidence>
<dbReference type="Gene3D" id="3.20.20.140">
    <property type="entry name" value="Metal-dependent hydrolases"/>
    <property type="match status" value="1"/>
</dbReference>
<comment type="pathway">
    <text evidence="1 8">Amino-acid biosynthesis; L-histidine biosynthesis; L-histidine from 5-phospho-alpha-D-ribose 1-diphosphate: step 8/9.</text>
</comment>
<protein>
    <recommendedName>
        <fullName evidence="3 8">Histidinol-phosphatase</fullName>
        <shortName evidence="8">HolPase</shortName>
        <ecNumber evidence="3 8">3.1.3.15</ecNumber>
    </recommendedName>
</protein>
<dbReference type="RefSeq" id="WP_072950457.1">
    <property type="nucleotide sequence ID" value="NZ_FRCT01000006.1"/>
</dbReference>
<dbReference type="UniPathway" id="UPA00031">
    <property type="reaction ID" value="UER00013"/>
</dbReference>
<keyword evidence="4 8" id="KW-0028">Amino-acid biosynthesis</keyword>
<evidence type="ECO:0000313" key="10">
    <source>
        <dbReference type="EMBL" id="SHM53400.1"/>
    </source>
</evidence>
<dbReference type="GO" id="GO:0000105">
    <property type="term" value="P:L-histidine biosynthetic process"/>
    <property type="evidence" value="ECO:0007669"/>
    <property type="project" value="UniProtKB-UniRule"/>
</dbReference>
<dbReference type="EC" id="3.1.3.15" evidence="3 8"/>
<accession>A0A1M7JJZ7</accession>
<dbReference type="InterPro" id="IPR010140">
    <property type="entry name" value="Histidinol_P_phosphatase_HisJ"/>
</dbReference>
<dbReference type="SMART" id="SM00481">
    <property type="entry name" value="POLIIIAc"/>
    <property type="match status" value="1"/>
</dbReference>
<dbReference type="PANTHER" id="PTHR21039">
    <property type="entry name" value="HISTIDINOL PHOSPHATASE-RELATED"/>
    <property type="match status" value="1"/>
</dbReference>
<evidence type="ECO:0000256" key="4">
    <source>
        <dbReference type="ARBA" id="ARBA00022605"/>
    </source>
</evidence>
<evidence type="ECO:0000259" key="9">
    <source>
        <dbReference type="SMART" id="SM00481"/>
    </source>
</evidence>
<evidence type="ECO:0000256" key="7">
    <source>
        <dbReference type="ARBA" id="ARBA00049158"/>
    </source>
</evidence>
<evidence type="ECO:0000313" key="11">
    <source>
        <dbReference type="Proteomes" id="UP000184394"/>
    </source>
</evidence>
<dbReference type="Pfam" id="PF02811">
    <property type="entry name" value="PHP"/>
    <property type="match status" value="1"/>
</dbReference>
<dbReference type="GO" id="GO:0005737">
    <property type="term" value="C:cytoplasm"/>
    <property type="evidence" value="ECO:0007669"/>
    <property type="project" value="TreeGrafter"/>
</dbReference>